<sequence>MGKEYQTGDHVSWNSEAGRVRGTIGKVHKSDFQWKGHQRHASSEEPQYEIKSDKTEHVAVHKGSALRLLRS</sequence>
<feature type="region of interest" description="Disordered" evidence="1">
    <location>
        <begin position="1"/>
        <end position="56"/>
    </location>
</feature>
<dbReference type="KEGG" id="cof:FOZ74_12570"/>
<dbReference type="Pfam" id="PF11160">
    <property type="entry name" value="Hva1_TUDOR"/>
    <property type="match status" value="1"/>
</dbReference>
<feature type="domain" description="Hypervirulence associated protein TUDOR" evidence="2">
    <location>
        <begin position="8"/>
        <end position="66"/>
    </location>
</feature>
<proteinExistence type="predicted"/>
<protein>
    <submittedName>
        <fullName evidence="3">DUF2945 domain-containing protein</fullName>
    </submittedName>
</protein>
<dbReference type="AlphaFoldDB" id="A0A5B8S0G0"/>
<dbReference type="InterPro" id="IPR021331">
    <property type="entry name" value="Hva1_TUDOR"/>
</dbReference>
<evidence type="ECO:0000256" key="1">
    <source>
        <dbReference type="SAM" id="MobiDB-lite"/>
    </source>
</evidence>
<gene>
    <name evidence="3" type="ORF">FOZ74_12570</name>
</gene>
<dbReference type="Gene3D" id="2.30.30.1060">
    <property type="match status" value="1"/>
</dbReference>
<name>A0A5B8S0G0_9BURK</name>
<evidence type="ECO:0000313" key="4">
    <source>
        <dbReference type="Proteomes" id="UP000321199"/>
    </source>
</evidence>
<keyword evidence="4" id="KW-1185">Reference proteome</keyword>
<evidence type="ECO:0000313" key="3">
    <source>
        <dbReference type="EMBL" id="QEA13797.1"/>
    </source>
</evidence>
<dbReference type="RefSeq" id="WP_146913394.1">
    <property type="nucleotide sequence ID" value="NZ_CP042344.1"/>
</dbReference>
<dbReference type="Proteomes" id="UP000321199">
    <property type="component" value="Chromosome"/>
</dbReference>
<dbReference type="EMBL" id="CP042344">
    <property type="protein sequence ID" value="QEA13797.1"/>
    <property type="molecule type" value="Genomic_DNA"/>
</dbReference>
<organism evidence="3 4">
    <name type="scientific">Comamonas flocculans</name>
    <dbReference type="NCBI Taxonomy" id="2597701"/>
    <lineage>
        <taxon>Bacteria</taxon>
        <taxon>Pseudomonadati</taxon>
        <taxon>Pseudomonadota</taxon>
        <taxon>Betaproteobacteria</taxon>
        <taxon>Burkholderiales</taxon>
        <taxon>Comamonadaceae</taxon>
        <taxon>Comamonas</taxon>
    </lineage>
</organism>
<reference evidence="3 4" key="1">
    <citation type="submission" date="2019-07" db="EMBL/GenBank/DDBJ databases">
        <title>Complete genome sequence of Comamonas sp. NLF 7-7 isolated from livestock.</title>
        <authorList>
            <person name="Kim D.H."/>
            <person name="Kim J.G."/>
        </authorList>
    </citation>
    <scope>NUCLEOTIDE SEQUENCE [LARGE SCALE GENOMIC DNA]</scope>
    <source>
        <strain evidence="3 4">NLF 7-7</strain>
    </source>
</reference>
<dbReference type="OrthoDB" id="71751at2"/>
<evidence type="ECO:0000259" key="2">
    <source>
        <dbReference type="Pfam" id="PF11160"/>
    </source>
</evidence>
<accession>A0A5B8S0G0</accession>